<reference evidence="1" key="1">
    <citation type="submission" date="2021-01" db="EMBL/GenBank/DDBJ databases">
        <title>Genome public.</title>
        <authorList>
            <person name="Liu C."/>
            <person name="Sun Q."/>
        </authorList>
    </citation>
    <scope>NUCLEOTIDE SEQUENCE</scope>
    <source>
        <strain evidence="1">YIM B02565</strain>
    </source>
</reference>
<protein>
    <submittedName>
        <fullName evidence="1">Uncharacterized protein</fullName>
    </submittedName>
</protein>
<gene>
    <name evidence="1" type="ORF">JK634_07915</name>
</gene>
<dbReference type="RefSeq" id="WP_202767112.1">
    <property type="nucleotide sequence ID" value="NZ_JAESWA010000022.1"/>
</dbReference>
<accession>A0A937K4Y5</accession>
<keyword evidence="2" id="KW-1185">Reference proteome</keyword>
<organism evidence="1 2">
    <name type="scientific">Clostridium paridis</name>
    <dbReference type="NCBI Taxonomy" id="2803863"/>
    <lineage>
        <taxon>Bacteria</taxon>
        <taxon>Bacillati</taxon>
        <taxon>Bacillota</taxon>
        <taxon>Clostridia</taxon>
        <taxon>Eubacteriales</taxon>
        <taxon>Clostridiaceae</taxon>
        <taxon>Clostridium</taxon>
    </lineage>
</organism>
<sequence length="54" mass="6130">MSDDKNLKKGEHEKAMVRAKDMLDKGIGITEIIEETHLSEENVMKAMKKLEAKS</sequence>
<evidence type="ECO:0000313" key="2">
    <source>
        <dbReference type="Proteomes" id="UP000623681"/>
    </source>
</evidence>
<name>A0A937K4Y5_9CLOT</name>
<evidence type="ECO:0000313" key="1">
    <source>
        <dbReference type="EMBL" id="MBL4931725.1"/>
    </source>
</evidence>
<dbReference type="AlphaFoldDB" id="A0A937K4Y5"/>
<proteinExistence type="predicted"/>
<dbReference type="Proteomes" id="UP000623681">
    <property type="component" value="Unassembled WGS sequence"/>
</dbReference>
<dbReference type="EMBL" id="JAESWA010000022">
    <property type="protein sequence ID" value="MBL4931725.1"/>
    <property type="molecule type" value="Genomic_DNA"/>
</dbReference>
<comment type="caution">
    <text evidence="1">The sequence shown here is derived from an EMBL/GenBank/DDBJ whole genome shotgun (WGS) entry which is preliminary data.</text>
</comment>